<dbReference type="GO" id="GO:0016705">
    <property type="term" value="F:oxidoreductase activity, acting on paired donors, with incorporation or reduction of molecular oxygen"/>
    <property type="evidence" value="ECO:0007669"/>
    <property type="project" value="InterPro"/>
</dbReference>
<dbReference type="PRINTS" id="PR00463">
    <property type="entry name" value="EP450I"/>
</dbReference>
<keyword evidence="3 4" id="KW-0408">Iron</keyword>
<dbReference type="GO" id="GO:0004497">
    <property type="term" value="F:monooxygenase activity"/>
    <property type="evidence" value="ECO:0007669"/>
    <property type="project" value="UniProtKB-KW"/>
</dbReference>
<comment type="similarity">
    <text evidence="1 5">Belongs to the cytochrome P450 family.</text>
</comment>
<dbReference type="GO" id="GO:0020037">
    <property type="term" value="F:heme binding"/>
    <property type="evidence" value="ECO:0007669"/>
    <property type="project" value="InterPro"/>
</dbReference>
<dbReference type="PROSITE" id="PS00086">
    <property type="entry name" value="CYTOCHROME_P450"/>
    <property type="match status" value="1"/>
</dbReference>
<evidence type="ECO:0000256" key="6">
    <source>
        <dbReference type="SAM" id="Phobius"/>
    </source>
</evidence>
<evidence type="ECO:0000256" key="3">
    <source>
        <dbReference type="ARBA" id="ARBA00023004"/>
    </source>
</evidence>
<dbReference type="GeneID" id="111431445"/>
<comment type="cofactor">
    <cofactor evidence="4">
        <name>heme</name>
        <dbReference type="ChEBI" id="CHEBI:30413"/>
    </cofactor>
</comment>
<dbReference type="PRINTS" id="PR00385">
    <property type="entry name" value="P450"/>
</dbReference>
<evidence type="ECO:0000256" key="4">
    <source>
        <dbReference type="PIRSR" id="PIRSR602401-1"/>
    </source>
</evidence>
<keyword evidence="2 4" id="KW-0479">Metal-binding</keyword>
<keyword evidence="6" id="KW-1133">Transmembrane helix</keyword>
<reference evidence="8" key="1">
    <citation type="submission" date="2025-08" db="UniProtKB">
        <authorList>
            <consortium name="RefSeq"/>
        </authorList>
    </citation>
    <scope>IDENTIFICATION</scope>
    <source>
        <tissue evidence="8">Young leaves</tissue>
    </source>
</reference>
<gene>
    <name evidence="8" type="primary">LOC111431445</name>
</gene>
<organism evidence="7 8">
    <name type="scientific">Cucurbita moschata</name>
    <name type="common">Winter crookneck squash</name>
    <name type="synonym">Cucurbita pepo var. moschata</name>
    <dbReference type="NCBI Taxonomy" id="3662"/>
    <lineage>
        <taxon>Eukaryota</taxon>
        <taxon>Viridiplantae</taxon>
        <taxon>Streptophyta</taxon>
        <taxon>Embryophyta</taxon>
        <taxon>Tracheophyta</taxon>
        <taxon>Spermatophyta</taxon>
        <taxon>Magnoliopsida</taxon>
        <taxon>eudicotyledons</taxon>
        <taxon>Gunneridae</taxon>
        <taxon>Pentapetalae</taxon>
        <taxon>rosids</taxon>
        <taxon>fabids</taxon>
        <taxon>Cucurbitales</taxon>
        <taxon>Cucurbitaceae</taxon>
        <taxon>Cucurbiteae</taxon>
        <taxon>Cucurbita</taxon>
    </lineage>
</organism>
<dbReference type="GO" id="GO:0005506">
    <property type="term" value="F:iron ion binding"/>
    <property type="evidence" value="ECO:0007669"/>
    <property type="project" value="InterPro"/>
</dbReference>
<keyword evidence="6" id="KW-0472">Membrane</keyword>
<dbReference type="SUPFAM" id="SSF48264">
    <property type="entry name" value="Cytochrome P450"/>
    <property type="match status" value="1"/>
</dbReference>
<dbReference type="InterPro" id="IPR017972">
    <property type="entry name" value="Cyt_P450_CS"/>
</dbReference>
<dbReference type="InterPro" id="IPR001128">
    <property type="entry name" value="Cyt_P450"/>
</dbReference>
<proteinExistence type="inferred from homology"/>
<dbReference type="AlphaFoldDB" id="A0A6J1E7U9"/>
<dbReference type="PANTHER" id="PTHR47955:SF15">
    <property type="entry name" value="CYTOCHROME P450 71A2-LIKE"/>
    <property type="match status" value="1"/>
</dbReference>
<dbReference type="Pfam" id="PF00067">
    <property type="entry name" value="p450"/>
    <property type="match status" value="1"/>
</dbReference>
<dbReference type="PANTHER" id="PTHR47955">
    <property type="entry name" value="CYTOCHROME P450 FAMILY 71 PROTEIN"/>
    <property type="match status" value="1"/>
</dbReference>
<dbReference type="FunFam" id="1.10.630.10:FF:000011">
    <property type="entry name" value="Cytochrome P450 83B1"/>
    <property type="match status" value="1"/>
</dbReference>
<dbReference type="RefSeq" id="XP_022923856.1">
    <property type="nucleotide sequence ID" value="XM_023068088.1"/>
</dbReference>
<name>A0A6J1E7U9_CUCMO</name>
<dbReference type="Gene3D" id="1.10.630.10">
    <property type="entry name" value="Cytochrome P450"/>
    <property type="match status" value="1"/>
</dbReference>
<accession>A0A6J1E7U9</accession>
<evidence type="ECO:0000256" key="1">
    <source>
        <dbReference type="ARBA" id="ARBA00010617"/>
    </source>
</evidence>
<dbReference type="CDD" id="cd11072">
    <property type="entry name" value="CYP71-like"/>
    <property type="match status" value="1"/>
</dbReference>
<dbReference type="Proteomes" id="UP000504609">
    <property type="component" value="Unplaced"/>
</dbReference>
<dbReference type="KEGG" id="cmos:111431445"/>
<feature type="binding site" description="axial binding residue" evidence="4">
    <location>
        <position position="463"/>
    </location>
    <ligand>
        <name>heme</name>
        <dbReference type="ChEBI" id="CHEBI:30413"/>
    </ligand>
    <ligandPart>
        <name>Fe</name>
        <dbReference type="ChEBI" id="CHEBI:18248"/>
    </ligandPart>
</feature>
<dbReference type="InterPro" id="IPR036396">
    <property type="entry name" value="Cyt_P450_sf"/>
</dbReference>
<protein>
    <submittedName>
        <fullName evidence="8">Cytochrome P450 71A1-like</fullName>
    </submittedName>
</protein>
<evidence type="ECO:0000313" key="7">
    <source>
        <dbReference type="Proteomes" id="UP000504609"/>
    </source>
</evidence>
<evidence type="ECO:0000313" key="8">
    <source>
        <dbReference type="RefSeq" id="XP_022923856.1"/>
    </source>
</evidence>
<keyword evidence="5" id="KW-0560">Oxidoreductase</keyword>
<keyword evidence="4 5" id="KW-0349">Heme</keyword>
<evidence type="ECO:0000256" key="5">
    <source>
        <dbReference type="RuleBase" id="RU000461"/>
    </source>
</evidence>
<dbReference type="InterPro" id="IPR002401">
    <property type="entry name" value="Cyt_P450_E_grp-I"/>
</dbReference>
<keyword evidence="5" id="KW-0503">Monooxygenase</keyword>
<feature type="transmembrane region" description="Helical" evidence="6">
    <location>
        <begin position="20"/>
        <end position="41"/>
    </location>
</feature>
<evidence type="ECO:0000256" key="2">
    <source>
        <dbReference type="ARBA" id="ARBA00022723"/>
    </source>
</evidence>
<sequence length="520" mass="59774">MDRTSYFQHWKRQQFQYGVAIHINPISISFCLFFFFLLLLLKLFRGKKQSINFPPSPPKLPIIGNLHQLGTLPHQSLASLSKKYGPLMLLKLGQTPTLVVSSAKMAREVMRTHDLKFSNRPKTTATNLLFYGCQDMGFAPYGAYWRQARKMCVLELFSFKRVESFQYIRDEEVGVLISRIHKACAGGEVVNLSKLFLQISNNIVSRCVMGKKFEDENGNNRFRDVSRRVIELLSAFCVADFFPAFGWVDVVRGFIGELKTISRTMDEFLDMVIEEHKTELRTGRPDDKRDFLDIMLQLNQDDMLGYHFTRDNLKAILQDMFAGGSDTSATALEWAMAELIRNPNTLKKVQEEIRTIVGKKPKIEMNDISKMEYMKCVIKESLRLHPPIPLLVPRETSDVVDIEGYHVASGTSVFVNAWAIQRDPIIWERPNEFIPERFMEKNCADFKGLDFEFIPFGSGRRKCPGLSFALASFECVLANLLYWFDWKLPEDMAGELLDMSELHGITVRKKIPLHLTPLPL</sequence>
<keyword evidence="7" id="KW-1185">Reference proteome</keyword>
<keyword evidence="6" id="KW-0812">Transmembrane</keyword>